<keyword evidence="2" id="KW-1185">Reference proteome</keyword>
<dbReference type="Gene3D" id="1.10.10.10">
    <property type="entry name" value="Winged helix-like DNA-binding domain superfamily/Winged helix DNA-binding domain"/>
    <property type="match status" value="1"/>
</dbReference>
<reference evidence="1 2" key="1">
    <citation type="submission" date="2018-11" db="EMBL/GenBank/DDBJ databases">
        <title>Draft genome of Simplicispira Flexivirga sp. BO-16.</title>
        <authorList>
            <person name="Im W.T."/>
        </authorList>
    </citation>
    <scope>NUCLEOTIDE SEQUENCE [LARGE SCALE GENOMIC DNA]</scope>
    <source>
        <strain evidence="1 2">BO-16</strain>
    </source>
</reference>
<gene>
    <name evidence="1" type="ORF">EFY87_03170</name>
</gene>
<dbReference type="InterPro" id="IPR036388">
    <property type="entry name" value="WH-like_DNA-bd_sf"/>
</dbReference>
<proteinExistence type="predicted"/>
<protein>
    <submittedName>
        <fullName evidence="1">Sigma-70 family RNA polymerase sigma factor</fullName>
    </submittedName>
</protein>
<dbReference type="EMBL" id="RJJQ01000002">
    <property type="protein sequence ID" value="RNI24715.1"/>
    <property type="molecule type" value="Genomic_DNA"/>
</dbReference>
<organism evidence="1 2">
    <name type="scientific">Flexivirga caeni</name>
    <dbReference type="NCBI Taxonomy" id="2294115"/>
    <lineage>
        <taxon>Bacteria</taxon>
        <taxon>Bacillati</taxon>
        <taxon>Actinomycetota</taxon>
        <taxon>Actinomycetes</taxon>
        <taxon>Micrococcales</taxon>
        <taxon>Dermacoccaceae</taxon>
        <taxon>Flexivirga</taxon>
    </lineage>
</organism>
<comment type="caution">
    <text evidence="1">The sequence shown here is derived from an EMBL/GenBank/DDBJ whole genome shotgun (WGS) entry which is preliminary data.</text>
</comment>
<evidence type="ECO:0000313" key="2">
    <source>
        <dbReference type="Proteomes" id="UP000271678"/>
    </source>
</evidence>
<dbReference type="AlphaFoldDB" id="A0A3M9MHQ6"/>
<dbReference type="Proteomes" id="UP000271678">
    <property type="component" value="Unassembled WGS sequence"/>
</dbReference>
<name>A0A3M9MHQ6_9MICO</name>
<dbReference type="InterPro" id="IPR013324">
    <property type="entry name" value="RNA_pol_sigma_r3/r4-like"/>
</dbReference>
<dbReference type="OrthoDB" id="9780326at2"/>
<dbReference type="RefSeq" id="WP_123270007.1">
    <property type="nucleotide sequence ID" value="NZ_RJJQ01000002.1"/>
</dbReference>
<dbReference type="SUPFAM" id="SSF88659">
    <property type="entry name" value="Sigma3 and sigma4 domains of RNA polymerase sigma factors"/>
    <property type="match status" value="1"/>
</dbReference>
<accession>A0A3M9MHQ6</accession>
<evidence type="ECO:0000313" key="1">
    <source>
        <dbReference type="EMBL" id="RNI24715.1"/>
    </source>
</evidence>
<sequence length="203" mass="22629">MDSESAHWIAALQDSGIGHDDAVGRLHEMLLRIARSELNRRRGSHGLAGPELDDLAYQAAADAVVSITAKLEDFRGESRFTTWAYKFAILEVSSKLGRHYWTRHPTTSLDAEDWERLPDRFGLRPEEYAGQRDLVCAIRDAVDGSLTVKQRAIFVALVVRGIPLDTLVAQTGSTRNAIYKMMFDARRKLRAALVAGGYLEEDG</sequence>